<dbReference type="FunFam" id="3.30.420.150:FF:000008">
    <property type="entry name" value="Apyrase 1"/>
    <property type="match status" value="1"/>
</dbReference>
<proteinExistence type="inferred from homology"/>
<dbReference type="InterPro" id="IPR000407">
    <property type="entry name" value="GDA1_CD39_NTPase"/>
</dbReference>
<dbReference type="GO" id="GO:0016787">
    <property type="term" value="F:hydrolase activity"/>
    <property type="evidence" value="ECO:0007669"/>
    <property type="project" value="UniProtKB-KW"/>
</dbReference>
<evidence type="ECO:0000313" key="5">
    <source>
        <dbReference type="Proteomes" id="UP001630127"/>
    </source>
</evidence>
<sequence length="326" mass="36037">MAWQATAGLRLLKGDSSETILEAVRDLFKNESSLEYKAEWVTVLEGSQEAAYLWVAINYLLGTAGKKYSETVGTIDLGGGSVEMTYAVSKEIAAKASKISTGQGKYVQDKYLKGTKYHLYAYSYLNYGLLAARAEVLKVSRNYSHPCILYGYHGYYTYNGVVYRALALPSGSNMKKCRAFVLKALKINAPCKHKNCTFNGVWNGGSGAGQKNLYVASFFYDIASEVGIIEPNVPSQIVRPVDFKNAAKLACRTKYKDIKSVFPKIDERDMPVICLDLVYEYSLLVNGFGLNPFQKITLVNEIEYKNSFIGTAWPLGAAIDAVSSHT</sequence>
<dbReference type="Pfam" id="PF01150">
    <property type="entry name" value="GDA1_CD39"/>
    <property type="match status" value="1"/>
</dbReference>
<comment type="similarity">
    <text evidence="1">Belongs to the GDA1/CD39 NTPase family.</text>
</comment>
<evidence type="ECO:0000256" key="2">
    <source>
        <dbReference type="ARBA" id="ARBA00022801"/>
    </source>
</evidence>
<dbReference type="PANTHER" id="PTHR11782:SF87">
    <property type="entry name" value="APYRASE"/>
    <property type="match status" value="1"/>
</dbReference>
<dbReference type="AlphaFoldDB" id="A0ABD2ZUS4"/>
<evidence type="ECO:0000313" key="4">
    <source>
        <dbReference type="EMBL" id="KAL3523182.1"/>
    </source>
</evidence>
<protein>
    <recommendedName>
        <fullName evidence="6">Apyrase</fullName>
    </recommendedName>
</protein>
<evidence type="ECO:0000256" key="1">
    <source>
        <dbReference type="ARBA" id="ARBA00009283"/>
    </source>
</evidence>
<evidence type="ECO:0008006" key="6">
    <source>
        <dbReference type="Google" id="ProtNLM"/>
    </source>
</evidence>
<dbReference type="EMBL" id="JBJUIK010000007">
    <property type="protein sequence ID" value="KAL3523182.1"/>
    <property type="molecule type" value="Genomic_DNA"/>
</dbReference>
<reference evidence="4 5" key="1">
    <citation type="submission" date="2024-11" db="EMBL/GenBank/DDBJ databases">
        <title>A near-complete genome assembly of Cinchona calisaya.</title>
        <authorList>
            <person name="Lian D.C."/>
            <person name="Zhao X.W."/>
            <person name="Wei L."/>
        </authorList>
    </citation>
    <scope>NUCLEOTIDE SEQUENCE [LARGE SCALE GENOMIC DNA]</scope>
    <source>
        <tissue evidence="4">Nenye</tissue>
    </source>
</reference>
<comment type="caution">
    <text evidence="4">The sequence shown here is derived from an EMBL/GenBank/DDBJ whole genome shotgun (WGS) entry which is preliminary data.</text>
</comment>
<keyword evidence="5" id="KW-1185">Reference proteome</keyword>
<feature type="active site" description="Proton acceptor" evidence="3">
    <location>
        <position position="49"/>
    </location>
</feature>
<keyword evidence="2" id="KW-0378">Hydrolase</keyword>
<dbReference type="Gene3D" id="3.30.420.150">
    <property type="entry name" value="Exopolyphosphatase. Domain 2"/>
    <property type="match status" value="1"/>
</dbReference>
<organism evidence="4 5">
    <name type="scientific">Cinchona calisaya</name>
    <dbReference type="NCBI Taxonomy" id="153742"/>
    <lineage>
        <taxon>Eukaryota</taxon>
        <taxon>Viridiplantae</taxon>
        <taxon>Streptophyta</taxon>
        <taxon>Embryophyta</taxon>
        <taxon>Tracheophyta</taxon>
        <taxon>Spermatophyta</taxon>
        <taxon>Magnoliopsida</taxon>
        <taxon>eudicotyledons</taxon>
        <taxon>Gunneridae</taxon>
        <taxon>Pentapetalae</taxon>
        <taxon>asterids</taxon>
        <taxon>lamiids</taxon>
        <taxon>Gentianales</taxon>
        <taxon>Rubiaceae</taxon>
        <taxon>Cinchonoideae</taxon>
        <taxon>Cinchoneae</taxon>
        <taxon>Cinchona</taxon>
    </lineage>
</organism>
<accession>A0ABD2ZUS4</accession>
<name>A0ABD2ZUS4_9GENT</name>
<dbReference type="PANTHER" id="PTHR11782">
    <property type="entry name" value="ADENOSINE/GUANOSINE DIPHOSPHATASE"/>
    <property type="match status" value="1"/>
</dbReference>
<dbReference type="Proteomes" id="UP001630127">
    <property type="component" value="Unassembled WGS sequence"/>
</dbReference>
<gene>
    <name evidence="4" type="ORF">ACH5RR_016016</name>
</gene>
<evidence type="ECO:0000256" key="3">
    <source>
        <dbReference type="PIRSR" id="PIRSR600407-1"/>
    </source>
</evidence>